<proteinExistence type="predicted"/>
<dbReference type="EMBL" id="LBRE01000010">
    <property type="protein sequence ID" value="KKP92568.1"/>
    <property type="molecule type" value="Genomic_DNA"/>
</dbReference>
<reference evidence="1 2" key="1">
    <citation type="journal article" date="2015" name="Nature">
        <title>rRNA introns, odd ribosomes, and small enigmatic genomes across a large radiation of phyla.</title>
        <authorList>
            <person name="Brown C.T."/>
            <person name="Hug L.A."/>
            <person name="Thomas B.C."/>
            <person name="Sharon I."/>
            <person name="Castelle C.J."/>
            <person name="Singh A."/>
            <person name="Wilkins M.J."/>
            <person name="Williams K.H."/>
            <person name="Banfield J.F."/>
        </authorList>
    </citation>
    <scope>NUCLEOTIDE SEQUENCE [LARGE SCALE GENOMIC DNA]</scope>
</reference>
<comment type="caution">
    <text evidence="1">The sequence shown here is derived from an EMBL/GenBank/DDBJ whole genome shotgun (WGS) entry which is preliminary data.</text>
</comment>
<name>A0A0G0DGN0_9BACT</name>
<accession>A0A0G0DGN0</accession>
<dbReference type="AlphaFoldDB" id="A0A0G0DGN0"/>
<protein>
    <submittedName>
        <fullName evidence="1">Uncharacterized protein</fullName>
    </submittedName>
</protein>
<organism evidence="1 2">
    <name type="scientific">candidate division WS6 bacterium GW2011_GWC1_36_11</name>
    <dbReference type="NCBI Taxonomy" id="1619090"/>
    <lineage>
        <taxon>Bacteria</taxon>
        <taxon>Candidatus Dojkabacteria</taxon>
    </lineage>
</organism>
<dbReference type="Proteomes" id="UP000034140">
    <property type="component" value="Unassembled WGS sequence"/>
</dbReference>
<evidence type="ECO:0000313" key="2">
    <source>
        <dbReference type="Proteomes" id="UP000034140"/>
    </source>
</evidence>
<sequence>MECVLNNYPVTGSSILRFEKHDTLYINDFSNKIDSNLARTITEGNYTRVVFERDVIVSVTEMDFEWMRCRQLCFIREDQGKEIRRSGIVVSQNFREAMINWNELGRLPKKIKISHGLDYAIAFEDEFIIRQDARRCWIVKRELMEKEIFPAMPLPEQERERTFWIKLRPCKIAPELNEITIYKEKPNDFDYEIQTTGRIINSISGSVGLPRNNFHFIRGNHLFFITKGKPIPAPIFKKIRNF</sequence>
<gene>
    <name evidence="1" type="ORF">UR96_C0010G0036</name>
</gene>
<evidence type="ECO:0000313" key="1">
    <source>
        <dbReference type="EMBL" id="KKP92568.1"/>
    </source>
</evidence>